<keyword evidence="3" id="KW-1185">Reference proteome</keyword>
<reference evidence="3" key="1">
    <citation type="journal article" date="2021" name="Curr. Microbiol.">
        <title>Complete genome of nocamycin-producing strain Saccharothrix syringae NRRL B-16468 reveals the biosynthetic potential for secondary metabolites.</title>
        <authorList>
            <person name="Mo X."/>
            <person name="Yang S."/>
        </authorList>
    </citation>
    <scope>NUCLEOTIDE SEQUENCE [LARGE SCALE GENOMIC DNA]</scope>
    <source>
        <strain evidence="3">ATCC 51364 / DSM 43886 / JCM 6844 / KCTC 9398 / NBRC 14523 / NRRL B-16468 / INA 2240</strain>
    </source>
</reference>
<feature type="region of interest" description="Disordered" evidence="1">
    <location>
        <begin position="36"/>
        <end position="61"/>
    </location>
</feature>
<dbReference type="EMBL" id="CP034550">
    <property type="protein sequence ID" value="QFZ23342.1"/>
    <property type="molecule type" value="Genomic_DNA"/>
</dbReference>
<evidence type="ECO:0000313" key="2">
    <source>
        <dbReference type="EMBL" id="QFZ23342.1"/>
    </source>
</evidence>
<dbReference type="Proteomes" id="UP000325787">
    <property type="component" value="Chromosome"/>
</dbReference>
<dbReference type="AlphaFoldDB" id="A0A5Q0HCG2"/>
<name>A0A5Q0HCG2_SACSY</name>
<evidence type="ECO:0000313" key="3">
    <source>
        <dbReference type="Proteomes" id="UP000325787"/>
    </source>
</evidence>
<sequence length="61" mass="6704">MSPTPLAERIQARNEGFTALLTRVGGAPVVVSSFNNEPTWDNATGNGGFDNRPTWDNWKNK</sequence>
<dbReference type="NCBIfam" id="NF041721">
    <property type="entry name" value="phane_AmcA_1"/>
    <property type="match status" value="1"/>
</dbReference>
<gene>
    <name evidence="2" type="ORF">EKG83_43175</name>
</gene>
<proteinExistence type="predicted"/>
<dbReference type="KEGG" id="ssyi:EKG83_43175"/>
<organism evidence="2 3">
    <name type="scientific">Saccharothrix syringae</name>
    <name type="common">Nocardiopsis syringae</name>
    <dbReference type="NCBI Taxonomy" id="103733"/>
    <lineage>
        <taxon>Bacteria</taxon>
        <taxon>Bacillati</taxon>
        <taxon>Actinomycetota</taxon>
        <taxon>Actinomycetes</taxon>
        <taxon>Pseudonocardiales</taxon>
        <taxon>Pseudonocardiaceae</taxon>
        <taxon>Saccharothrix</taxon>
    </lineage>
</organism>
<accession>A0A5Q0HCG2</accession>
<evidence type="ECO:0000256" key="1">
    <source>
        <dbReference type="SAM" id="MobiDB-lite"/>
    </source>
</evidence>
<protein>
    <submittedName>
        <fullName evidence="2">Uncharacterized protein</fullName>
    </submittedName>
</protein>